<evidence type="ECO:0000313" key="1">
    <source>
        <dbReference type="EMBL" id="CEG38374.1"/>
    </source>
</evidence>
<dbReference type="Proteomes" id="UP000054928">
    <property type="component" value="Unassembled WGS sequence"/>
</dbReference>
<accession>A0A0P1ADI3</accession>
<keyword evidence="2" id="KW-1185">Reference proteome</keyword>
<protein>
    <submittedName>
        <fullName evidence="1">Uncharacterized protein</fullName>
    </submittedName>
</protein>
<dbReference type="AlphaFoldDB" id="A0A0P1ADI3"/>
<proteinExistence type="predicted"/>
<name>A0A0P1ADI3_PLAHL</name>
<reference evidence="2" key="1">
    <citation type="submission" date="2014-09" db="EMBL/GenBank/DDBJ databases">
        <authorList>
            <person name="Sharma Rahul"/>
            <person name="Thines Marco"/>
        </authorList>
    </citation>
    <scope>NUCLEOTIDE SEQUENCE [LARGE SCALE GENOMIC DNA]</scope>
</reference>
<dbReference type="RefSeq" id="XP_024574743.1">
    <property type="nucleotide sequence ID" value="XM_024723802.1"/>
</dbReference>
<dbReference type="EMBL" id="CCYD01000321">
    <property type="protein sequence ID" value="CEG38374.1"/>
    <property type="molecule type" value="Genomic_DNA"/>
</dbReference>
<evidence type="ECO:0000313" key="2">
    <source>
        <dbReference type="Proteomes" id="UP000054928"/>
    </source>
</evidence>
<sequence length="101" mass="11380">MPAKVSIAQRKLISGNNISSQYVTLSSDTSSNMIALAKKFALHICIDCSHQTRRMVLKLHYFGVTLSSQRPLNGECWYVNHIWSFSFSISKLCIASTKKIK</sequence>
<dbReference type="GeneID" id="36403508"/>
<organism evidence="1 2">
    <name type="scientific">Plasmopara halstedii</name>
    <name type="common">Downy mildew of sunflower</name>
    <dbReference type="NCBI Taxonomy" id="4781"/>
    <lineage>
        <taxon>Eukaryota</taxon>
        <taxon>Sar</taxon>
        <taxon>Stramenopiles</taxon>
        <taxon>Oomycota</taxon>
        <taxon>Peronosporomycetes</taxon>
        <taxon>Peronosporales</taxon>
        <taxon>Peronosporaceae</taxon>
        <taxon>Plasmopara</taxon>
    </lineage>
</organism>